<evidence type="ECO:0000313" key="1">
    <source>
        <dbReference type="EMBL" id="CAB4185253.1"/>
    </source>
</evidence>
<reference evidence="1" key="1">
    <citation type="submission" date="2020-05" db="EMBL/GenBank/DDBJ databases">
        <authorList>
            <person name="Chiriac C."/>
            <person name="Salcher M."/>
            <person name="Ghai R."/>
            <person name="Kavagutti S V."/>
        </authorList>
    </citation>
    <scope>NUCLEOTIDE SEQUENCE</scope>
</reference>
<keyword evidence="1" id="KW-0808">Transferase</keyword>
<sequence length="354" mass="39558">MRIGVASGDFLSAQKSSDGGHHWGGSGWARFGQYIGRIDYEVVVGVLTWKTDHFFIRDEHDNLVDVDWVFMQRLMHESLPEHMLKARQYGQIIVNDLDDWYWGLDPSNDAFLSSHPKSNPKENRNHYKAVLASSTAVTVSTPYLADRIKSWVRCPIVVLENTVEVNRFTPHIHTDSSVPVVGWVGATSHRSGDLEILKGVVNPLIVSGAIKFQHSGHYAHANTVASKLGLHDDQVSVLPAVDAVQYPSLLNMDVGVAPLRDTPFNHAKSDIKLLEYSASGIPWIASSLSAYEGLRKKWGIGRTASKPQQWLKHLADLRDPARRAYEGEALREAVWARDIELGTHRLNSFIESVL</sequence>
<dbReference type="Gene3D" id="3.40.50.2000">
    <property type="entry name" value="Glycogen Phosphorylase B"/>
    <property type="match status" value="1"/>
</dbReference>
<dbReference type="EMBL" id="LR797078">
    <property type="protein sequence ID" value="CAB4185253.1"/>
    <property type="molecule type" value="Genomic_DNA"/>
</dbReference>
<gene>
    <name evidence="1" type="ORF">UFOVP1130_21</name>
</gene>
<accession>A0A6J5QLL4</accession>
<dbReference type="SUPFAM" id="SSF53756">
    <property type="entry name" value="UDP-Glycosyltransferase/glycogen phosphorylase"/>
    <property type="match status" value="1"/>
</dbReference>
<organism evidence="1">
    <name type="scientific">uncultured Caudovirales phage</name>
    <dbReference type="NCBI Taxonomy" id="2100421"/>
    <lineage>
        <taxon>Viruses</taxon>
        <taxon>Duplodnaviria</taxon>
        <taxon>Heunggongvirae</taxon>
        <taxon>Uroviricota</taxon>
        <taxon>Caudoviricetes</taxon>
        <taxon>Peduoviridae</taxon>
        <taxon>Maltschvirus</taxon>
        <taxon>Maltschvirus maltsch</taxon>
    </lineage>
</organism>
<name>A0A6J5QLL4_9CAUD</name>
<protein>
    <submittedName>
        <fullName evidence="1">Glycosyl transferases group 1</fullName>
    </submittedName>
</protein>
<dbReference type="GO" id="GO:0016740">
    <property type="term" value="F:transferase activity"/>
    <property type="evidence" value="ECO:0007669"/>
    <property type="project" value="UniProtKB-KW"/>
</dbReference>
<proteinExistence type="predicted"/>